<evidence type="ECO:0000259" key="11">
    <source>
        <dbReference type="PROSITE" id="PS00623"/>
    </source>
</evidence>
<dbReference type="InterPro" id="IPR036188">
    <property type="entry name" value="FAD/NAD-bd_sf"/>
</dbReference>
<keyword evidence="3 8" id="KW-0285">Flavoprotein</keyword>
<dbReference type="InterPro" id="IPR000172">
    <property type="entry name" value="GMC_OxRdtase_N"/>
</dbReference>
<keyword evidence="4 7" id="KW-0274">FAD</keyword>
<dbReference type="GO" id="GO:0050660">
    <property type="term" value="F:flavin adenine dinucleotide binding"/>
    <property type="evidence" value="ECO:0007669"/>
    <property type="project" value="InterPro"/>
</dbReference>
<feature type="active site" description="Proton donor" evidence="6">
    <location>
        <position position="536"/>
    </location>
</feature>
<dbReference type="Gene3D" id="3.50.50.60">
    <property type="entry name" value="FAD/NAD(P)-binding domain"/>
    <property type="match status" value="1"/>
</dbReference>
<dbReference type="PROSITE" id="PS00623">
    <property type="entry name" value="GMC_OXRED_1"/>
    <property type="match status" value="1"/>
</dbReference>
<gene>
    <name evidence="13" type="ORF">O9K51_09785</name>
</gene>
<dbReference type="SUPFAM" id="SSF51905">
    <property type="entry name" value="FAD/NAD(P)-binding domain"/>
    <property type="match status" value="1"/>
</dbReference>
<keyword evidence="5" id="KW-0560">Oxidoreductase</keyword>
<dbReference type="Gene3D" id="3.30.560.10">
    <property type="entry name" value="Glucose Oxidase, domain 3"/>
    <property type="match status" value="1"/>
</dbReference>
<evidence type="ECO:0000256" key="4">
    <source>
        <dbReference type="ARBA" id="ARBA00022827"/>
    </source>
</evidence>
<dbReference type="Pfam" id="PF05199">
    <property type="entry name" value="GMC_oxred_C"/>
    <property type="match status" value="1"/>
</dbReference>
<evidence type="ECO:0000259" key="12">
    <source>
        <dbReference type="PROSITE" id="PS00624"/>
    </source>
</evidence>
<organism evidence="13 14">
    <name type="scientific">Purpureocillium lavendulum</name>
    <dbReference type="NCBI Taxonomy" id="1247861"/>
    <lineage>
        <taxon>Eukaryota</taxon>
        <taxon>Fungi</taxon>
        <taxon>Dikarya</taxon>
        <taxon>Ascomycota</taxon>
        <taxon>Pezizomycotina</taxon>
        <taxon>Sordariomycetes</taxon>
        <taxon>Hypocreomycetidae</taxon>
        <taxon>Hypocreales</taxon>
        <taxon>Ophiocordycipitaceae</taxon>
        <taxon>Purpureocillium</taxon>
    </lineage>
</organism>
<feature type="chain" id="PRO_5044284229" description="Glucose-methanol-choline oxidoreductase N-terminal domain-containing protein" evidence="10">
    <location>
        <begin position="22"/>
        <end position="613"/>
    </location>
</feature>
<dbReference type="SUPFAM" id="SSF54373">
    <property type="entry name" value="FAD-linked reductases, C-terminal domain"/>
    <property type="match status" value="1"/>
</dbReference>
<reference evidence="13" key="1">
    <citation type="submission" date="2023-01" db="EMBL/GenBank/DDBJ databases">
        <title>The growth and conidiation of Purpureocillium lavendulum are regulated by nitrogen source and histone H3K14 acetylation.</title>
        <authorList>
            <person name="Tang P."/>
            <person name="Han J."/>
            <person name="Zhang C."/>
            <person name="Tang P."/>
            <person name="Qi F."/>
            <person name="Zhang K."/>
            <person name="Liang L."/>
        </authorList>
    </citation>
    <scope>NUCLEOTIDE SEQUENCE</scope>
    <source>
        <strain evidence="13">YMF1.00683</strain>
    </source>
</reference>
<evidence type="ECO:0000256" key="8">
    <source>
        <dbReference type="RuleBase" id="RU003968"/>
    </source>
</evidence>
<evidence type="ECO:0000256" key="3">
    <source>
        <dbReference type="ARBA" id="ARBA00022630"/>
    </source>
</evidence>
<proteinExistence type="inferred from homology"/>
<evidence type="ECO:0000256" key="6">
    <source>
        <dbReference type="PIRSR" id="PIRSR000137-1"/>
    </source>
</evidence>
<name>A0AB34FEW3_9HYPO</name>
<feature type="domain" description="Glucose-methanol-choline oxidoreductase N-terminal" evidence="12">
    <location>
        <begin position="298"/>
        <end position="312"/>
    </location>
</feature>
<dbReference type="InterPro" id="IPR012132">
    <property type="entry name" value="GMC_OxRdtase"/>
</dbReference>
<keyword evidence="10" id="KW-0732">Signal</keyword>
<dbReference type="Pfam" id="PF00732">
    <property type="entry name" value="GMC_oxred_N"/>
    <property type="match status" value="1"/>
</dbReference>
<dbReference type="PROSITE" id="PS00624">
    <property type="entry name" value="GMC_OXRED_2"/>
    <property type="match status" value="1"/>
</dbReference>
<dbReference type="InterPro" id="IPR007867">
    <property type="entry name" value="GMC_OxRtase_C"/>
</dbReference>
<evidence type="ECO:0000256" key="10">
    <source>
        <dbReference type="SAM" id="SignalP"/>
    </source>
</evidence>
<dbReference type="GO" id="GO:0016614">
    <property type="term" value="F:oxidoreductase activity, acting on CH-OH group of donors"/>
    <property type="evidence" value="ECO:0007669"/>
    <property type="project" value="InterPro"/>
</dbReference>
<feature type="domain" description="Glucose-methanol-choline oxidoreductase N-terminal" evidence="11">
    <location>
        <begin position="103"/>
        <end position="126"/>
    </location>
</feature>
<dbReference type="PIRSF" id="PIRSF000137">
    <property type="entry name" value="Alcohol_oxidase"/>
    <property type="match status" value="1"/>
</dbReference>
<evidence type="ECO:0000313" key="14">
    <source>
        <dbReference type="Proteomes" id="UP001163105"/>
    </source>
</evidence>
<evidence type="ECO:0000256" key="2">
    <source>
        <dbReference type="ARBA" id="ARBA00010790"/>
    </source>
</evidence>
<feature type="binding site" evidence="7">
    <location>
        <begin position="535"/>
        <end position="536"/>
    </location>
    <ligand>
        <name>FAD</name>
        <dbReference type="ChEBI" id="CHEBI:57692"/>
    </ligand>
</feature>
<accession>A0AB34FEW3</accession>
<protein>
    <recommendedName>
        <fullName evidence="11 12">Glucose-methanol-choline oxidoreductase N-terminal domain-containing protein</fullName>
    </recommendedName>
</protein>
<evidence type="ECO:0000256" key="7">
    <source>
        <dbReference type="PIRSR" id="PIRSR000137-2"/>
    </source>
</evidence>
<evidence type="ECO:0000256" key="9">
    <source>
        <dbReference type="SAM" id="MobiDB-lite"/>
    </source>
</evidence>
<comment type="cofactor">
    <cofactor evidence="1 7">
        <name>FAD</name>
        <dbReference type="ChEBI" id="CHEBI:57692"/>
    </cofactor>
</comment>
<sequence>MRSITGPTTTLLIAAAGLCLSIESFDYVIVGGGTCGLVLANRLSSDPATTVAVIDPGPDARSDPLVREPAPSIQLFQSLLTNWDYQTLPQANASGRILDIHSGKGLGGSSLINGMAYVRGDKAQFDAWEELGNPGWNWQQLLPYFKKVEKMFAPEPWQVKLGASIKPENHGFDGELHVGYAMTRENSSFYNAVQQSWAKLGHPVNEDVNSGSTRGFDVCPQTLDPKLKQRWDSASAFLWPVAGRPNLQLINGTATRVVWASDKSTLDGYAEASGIEYMTPDSQYRTALASREVILSAGTFRTPLILERSGVGNPSLLKEMGIKPVVALPGVGENLVDQSNTPIMFRARDHINGGTPYVSFATATDLFGSNTGQIAAESRENLSQWAWQVAVSNPGAPSAAAIEHIFRIQHDLIFNKGVTLAEIFTTTYAGVVVSTAANLIPFSRGSIHLLAGNDSAVPDTPAIDPKYLSINFDMISQVAAGRLASRLSTTPPLRDLARGGLLPPDNTENSTPPPTSDAADEQWRQWTADAMSSNWHSMGTAAMMSRDLGGVVDSRLAVYGTRGLRVVDASMLPMQFSGHPMATLYAIADRAADMIKSDTRAFDATHGVNSLEL</sequence>
<dbReference type="PANTHER" id="PTHR11552">
    <property type="entry name" value="GLUCOSE-METHANOL-CHOLINE GMC OXIDOREDUCTASE"/>
    <property type="match status" value="1"/>
</dbReference>
<comment type="caution">
    <text evidence="13">The sequence shown here is derived from an EMBL/GenBank/DDBJ whole genome shotgun (WGS) entry which is preliminary data.</text>
</comment>
<dbReference type="PANTHER" id="PTHR11552:SF201">
    <property type="entry name" value="GLUCOSE-METHANOL-CHOLINE OXIDOREDUCTASE N-TERMINAL DOMAIN-CONTAINING PROTEIN"/>
    <property type="match status" value="1"/>
</dbReference>
<dbReference type="AlphaFoldDB" id="A0AB34FEW3"/>
<evidence type="ECO:0000256" key="1">
    <source>
        <dbReference type="ARBA" id="ARBA00001974"/>
    </source>
</evidence>
<dbReference type="InterPro" id="IPR027424">
    <property type="entry name" value="Glucose_Oxidase_domain_2"/>
</dbReference>
<feature type="active site" description="Proton acceptor" evidence="6">
    <location>
        <position position="579"/>
    </location>
</feature>
<comment type="similarity">
    <text evidence="2 8">Belongs to the GMC oxidoreductase family.</text>
</comment>
<feature type="signal peptide" evidence="10">
    <location>
        <begin position="1"/>
        <end position="21"/>
    </location>
</feature>
<keyword evidence="14" id="KW-1185">Reference proteome</keyword>
<evidence type="ECO:0000256" key="5">
    <source>
        <dbReference type="ARBA" id="ARBA00023002"/>
    </source>
</evidence>
<evidence type="ECO:0000313" key="13">
    <source>
        <dbReference type="EMBL" id="KAJ6437579.1"/>
    </source>
</evidence>
<feature type="region of interest" description="Disordered" evidence="9">
    <location>
        <begin position="490"/>
        <end position="520"/>
    </location>
</feature>
<dbReference type="EMBL" id="JAQHRD010000011">
    <property type="protein sequence ID" value="KAJ6437579.1"/>
    <property type="molecule type" value="Genomic_DNA"/>
</dbReference>
<dbReference type="Proteomes" id="UP001163105">
    <property type="component" value="Unassembled WGS sequence"/>
</dbReference>
<dbReference type="Gene3D" id="4.10.450.10">
    <property type="entry name" value="Glucose Oxidase, domain 2"/>
    <property type="match status" value="1"/>
</dbReference>